<dbReference type="CDD" id="cd01106">
    <property type="entry name" value="HTH_TipAL-Mta"/>
    <property type="match status" value="1"/>
</dbReference>
<sequence>MKTYTVNQLAQLAGISVRALHHYDEIGLLKPAFTGDNRYRYYGEEELLRLQQILIHRELDIPLAEIGAILDAPDFDKVQTLQQQRERLEEQAQRYAGMVKTIDRTIARLKGDRAMKDADLYSGIVSPEKQAEYEKWLVDRYGGDMEAWIEQSRKAMAEMSPDEMADAMKELEAVEQGLAEGLRRGIPPQAASLDPLIERHRAWVGRSWGRECPPEAYAGLADIYEHPDFQARYEAIQPGFANYLTTAMRAWARRQAD</sequence>
<dbReference type="EMBL" id="CP068047">
    <property type="protein sequence ID" value="QQR34777.1"/>
    <property type="molecule type" value="Genomic_DNA"/>
</dbReference>
<evidence type="ECO:0000259" key="5">
    <source>
        <dbReference type="PROSITE" id="PS50937"/>
    </source>
</evidence>
<keyword evidence="7" id="KW-1185">Reference proteome</keyword>
<keyword evidence="2" id="KW-0238">DNA-binding</keyword>
<dbReference type="PANTHER" id="PTHR30204">
    <property type="entry name" value="REDOX-CYCLING DRUG-SENSING TRANSCRIPTIONAL ACTIVATOR SOXR"/>
    <property type="match status" value="1"/>
</dbReference>
<proteinExistence type="predicted"/>
<dbReference type="InterPro" id="IPR012925">
    <property type="entry name" value="TipAS_dom"/>
</dbReference>
<dbReference type="InterPro" id="IPR036244">
    <property type="entry name" value="TipA-like_antibiotic-bd"/>
</dbReference>
<dbReference type="PANTHER" id="PTHR30204:SF90">
    <property type="entry name" value="HTH-TYPE TRANSCRIPTIONAL ACTIVATOR MTA"/>
    <property type="match status" value="1"/>
</dbReference>
<evidence type="ECO:0000313" key="7">
    <source>
        <dbReference type="Proteomes" id="UP000595460"/>
    </source>
</evidence>
<evidence type="ECO:0000256" key="1">
    <source>
        <dbReference type="ARBA" id="ARBA00023015"/>
    </source>
</evidence>
<evidence type="ECO:0000256" key="4">
    <source>
        <dbReference type="ARBA" id="ARBA00023163"/>
    </source>
</evidence>
<dbReference type="InterPro" id="IPR000551">
    <property type="entry name" value="MerR-type_HTH_dom"/>
</dbReference>
<dbReference type="Pfam" id="PF13411">
    <property type="entry name" value="MerR_1"/>
    <property type="match status" value="1"/>
</dbReference>
<keyword evidence="1" id="KW-0805">Transcription regulation</keyword>
<evidence type="ECO:0000256" key="2">
    <source>
        <dbReference type="ARBA" id="ARBA00023125"/>
    </source>
</evidence>
<dbReference type="SMART" id="SM00422">
    <property type="entry name" value="HTH_MERR"/>
    <property type="match status" value="1"/>
</dbReference>
<dbReference type="Proteomes" id="UP000595460">
    <property type="component" value="Chromosome"/>
</dbReference>
<dbReference type="Pfam" id="PF07739">
    <property type="entry name" value="TipAS"/>
    <property type="match status" value="1"/>
</dbReference>
<reference evidence="6 7" key="1">
    <citation type="submission" date="2021-01" db="EMBL/GenBank/DDBJ databases">
        <title>Genome seq and assembly of Devosia sp. G19.</title>
        <authorList>
            <person name="Chhetri G."/>
        </authorList>
    </citation>
    <scope>NUCLEOTIDE SEQUENCE [LARGE SCALE GENOMIC DNA]</scope>
    <source>
        <strain evidence="6 7">G19</strain>
    </source>
</reference>
<dbReference type="SUPFAM" id="SSF46955">
    <property type="entry name" value="Putative DNA-binding domain"/>
    <property type="match status" value="1"/>
</dbReference>
<keyword evidence="3" id="KW-0010">Activator</keyword>
<dbReference type="InterPro" id="IPR009061">
    <property type="entry name" value="DNA-bd_dom_put_sf"/>
</dbReference>
<feature type="domain" description="HTH merR-type" evidence="5">
    <location>
        <begin position="3"/>
        <end position="72"/>
    </location>
</feature>
<keyword evidence="4" id="KW-0804">Transcription</keyword>
<accession>A0ABX7BS62</accession>
<dbReference type="Gene3D" id="1.10.1660.10">
    <property type="match status" value="1"/>
</dbReference>
<evidence type="ECO:0000313" key="6">
    <source>
        <dbReference type="EMBL" id="QQR34777.1"/>
    </source>
</evidence>
<protein>
    <submittedName>
        <fullName evidence="6">MerR family transcriptional regulator</fullName>
    </submittedName>
</protein>
<dbReference type="PRINTS" id="PR00040">
    <property type="entry name" value="HTHMERR"/>
</dbReference>
<organism evidence="6 7">
    <name type="scientific">Devosia oryziradicis</name>
    <dbReference type="NCBI Taxonomy" id="2801335"/>
    <lineage>
        <taxon>Bacteria</taxon>
        <taxon>Pseudomonadati</taxon>
        <taxon>Pseudomonadota</taxon>
        <taxon>Alphaproteobacteria</taxon>
        <taxon>Hyphomicrobiales</taxon>
        <taxon>Devosiaceae</taxon>
        <taxon>Devosia</taxon>
    </lineage>
</organism>
<dbReference type="PROSITE" id="PS50937">
    <property type="entry name" value="HTH_MERR_2"/>
    <property type="match status" value="1"/>
</dbReference>
<dbReference type="SUPFAM" id="SSF89082">
    <property type="entry name" value="Antibiotic binding domain of TipA-like multidrug resistance regulators"/>
    <property type="match status" value="1"/>
</dbReference>
<name>A0ABX7BS62_9HYPH</name>
<evidence type="ECO:0000256" key="3">
    <source>
        <dbReference type="ARBA" id="ARBA00023159"/>
    </source>
</evidence>
<dbReference type="Gene3D" id="1.10.490.50">
    <property type="entry name" value="Antibiotic binding domain of TipA-like multidrug resistance regulators"/>
    <property type="match status" value="1"/>
</dbReference>
<dbReference type="RefSeq" id="WP_201653103.1">
    <property type="nucleotide sequence ID" value="NZ_CP068047.1"/>
</dbReference>
<gene>
    <name evidence="6" type="ORF">JI749_10305</name>
</gene>
<dbReference type="InterPro" id="IPR047057">
    <property type="entry name" value="MerR_fam"/>
</dbReference>